<name>A0A0G1PKV5_9BACT</name>
<dbReference type="Gene3D" id="1.10.287.1080">
    <property type="entry name" value="MazG-like"/>
    <property type="match status" value="1"/>
</dbReference>
<dbReference type="Pfam" id="PF03819">
    <property type="entry name" value="MazG"/>
    <property type="match status" value="1"/>
</dbReference>
<evidence type="ECO:0000313" key="2">
    <source>
        <dbReference type="EMBL" id="KKU33317.1"/>
    </source>
</evidence>
<organism evidence="2 3">
    <name type="scientific">Candidatus Uhrbacteria bacterium GW2011_GWF2_46_218</name>
    <dbReference type="NCBI Taxonomy" id="1619001"/>
    <lineage>
        <taxon>Bacteria</taxon>
        <taxon>Candidatus Uhriibacteriota</taxon>
    </lineage>
</organism>
<dbReference type="GO" id="GO:0016787">
    <property type="term" value="F:hydrolase activity"/>
    <property type="evidence" value="ECO:0007669"/>
    <property type="project" value="UniProtKB-KW"/>
</dbReference>
<dbReference type="InterPro" id="IPR011379">
    <property type="entry name" value="MazG-related_GP37"/>
</dbReference>
<comment type="caution">
    <text evidence="2">The sequence shown here is derived from an EMBL/GenBank/DDBJ whole genome shotgun (WGS) entry which is preliminary data.</text>
</comment>
<feature type="domain" description="NTP pyrophosphohydrolase MazG-like" evidence="1">
    <location>
        <begin position="30"/>
        <end position="98"/>
    </location>
</feature>
<dbReference type="EMBL" id="LCMG01000010">
    <property type="protein sequence ID" value="KKU33317.1"/>
    <property type="molecule type" value="Genomic_DNA"/>
</dbReference>
<dbReference type="SUPFAM" id="SSF101386">
    <property type="entry name" value="all-alpha NTP pyrophosphatases"/>
    <property type="match status" value="1"/>
</dbReference>
<protein>
    <submittedName>
        <fullName evidence="2">MazG nucleotide pyrophosphohydrolase</fullName>
    </submittedName>
</protein>
<dbReference type="AlphaFoldDB" id="A0A0G1PKV5"/>
<dbReference type="Proteomes" id="UP000034705">
    <property type="component" value="Unassembled WGS sequence"/>
</dbReference>
<dbReference type="PIRSF" id="PIRSF006639">
    <property type="entry name" value="UCP006639_pph"/>
    <property type="match status" value="1"/>
</dbReference>
<keyword evidence="2" id="KW-0378">Hydrolase</keyword>
<accession>A0A0G1PKV5</accession>
<proteinExistence type="predicted"/>
<dbReference type="InterPro" id="IPR004518">
    <property type="entry name" value="MazG-like_dom"/>
</dbReference>
<reference evidence="2 3" key="1">
    <citation type="journal article" date="2015" name="Nature">
        <title>rRNA introns, odd ribosomes, and small enigmatic genomes across a large radiation of phyla.</title>
        <authorList>
            <person name="Brown C.T."/>
            <person name="Hug L.A."/>
            <person name="Thomas B.C."/>
            <person name="Sharon I."/>
            <person name="Castelle C.J."/>
            <person name="Singh A."/>
            <person name="Wilkins M.J."/>
            <person name="Williams K.H."/>
            <person name="Banfield J.F."/>
        </authorList>
    </citation>
    <scope>NUCLEOTIDE SEQUENCE [LARGE SCALE GENOMIC DNA]</scope>
</reference>
<sequence>MQFSDYQTASWKTATYPHAGENLYYAALGLGGEAGEMLNKIKKIIRDHDSVLTDDYRELCKAELGDVLWYVAALATELHIDLETVAQDNINKLTSRQERGTLGGSGDVR</sequence>
<evidence type="ECO:0000313" key="3">
    <source>
        <dbReference type="Proteomes" id="UP000034705"/>
    </source>
</evidence>
<evidence type="ECO:0000259" key="1">
    <source>
        <dbReference type="Pfam" id="PF03819"/>
    </source>
</evidence>
<dbReference type="CDD" id="cd11541">
    <property type="entry name" value="NTP-PPase_u4"/>
    <property type="match status" value="1"/>
</dbReference>
<gene>
    <name evidence="2" type="ORF">UX45_C0010G0002</name>
</gene>